<dbReference type="GO" id="GO:0009113">
    <property type="term" value="P:purine nucleobase biosynthetic process"/>
    <property type="evidence" value="ECO:0007669"/>
    <property type="project" value="InterPro"/>
</dbReference>
<comment type="similarity">
    <text evidence="9">Belongs to the GARS family.</text>
</comment>
<dbReference type="InterPro" id="IPR000115">
    <property type="entry name" value="PRibGlycinamide_synth"/>
</dbReference>
<dbReference type="SMART" id="SM01209">
    <property type="entry name" value="GARS_A"/>
    <property type="match status" value="1"/>
</dbReference>
<dbReference type="InterPro" id="IPR037123">
    <property type="entry name" value="PRibGlycinamide_synth_C_sf"/>
</dbReference>
<dbReference type="InterPro" id="IPR020561">
    <property type="entry name" value="PRibGlycinamid_synth_ATP-grasp"/>
</dbReference>
<dbReference type="SMART" id="SM01210">
    <property type="entry name" value="GARS_C"/>
    <property type="match status" value="1"/>
</dbReference>
<keyword evidence="3 14" id="KW-0436">Ligase</keyword>
<organism evidence="14 15">
    <name type="scientific">Geodia barretti</name>
    <name type="common">Barrett's horny sponge</name>
    <dbReference type="NCBI Taxonomy" id="519541"/>
    <lineage>
        <taxon>Eukaryota</taxon>
        <taxon>Metazoa</taxon>
        <taxon>Porifera</taxon>
        <taxon>Demospongiae</taxon>
        <taxon>Heteroscleromorpha</taxon>
        <taxon>Tetractinellida</taxon>
        <taxon>Astrophorina</taxon>
        <taxon>Geodiidae</taxon>
        <taxon>Geodia</taxon>
    </lineage>
</organism>
<evidence type="ECO:0000256" key="4">
    <source>
        <dbReference type="ARBA" id="ARBA00022723"/>
    </source>
</evidence>
<dbReference type="GO" id="GO:0004637">
    <property type="term" value="F:phosphoribosylamine-glycine ligase activity"/>
    <property type="evidence" value="ECO:0007669"/>
    <property type="project" value="UniProtKB-EC"/>
</dbReference>
<comment type="caution">
    <text evidence="14">The sequence shown here is derived from an EMBL/GenBank/DDBJ whole genome shotgun (WGS) entry which is preliminary data.</text>
</comment>
<dbReference type="NCBIfam" id="TIGR00877">
    <property type="entry name" value="purD"/>
    <property type="match status" value="1"/>
</dbReference>
<dbReference type="EC" id="6.3.4.13" evidence="2"/>
<evidence type="ECO:0000256" key="3">
    <source>
        <dbReference type="ARBA" id="ARBA00022598"/>
    </source>
</evidence>
<dbReference type="GO" id="GO:0005524">
    <property type="term" value="F:ATP binding"/>
    <property type="evidence" value="ECO:0007669"/>
    <property type="project" value="UniProtKB-UniRule"/>
</dbReference>
<dbReference type="InterPro" id="IPR011761">
    <property type="entry name" value="ATP-grasp"/>
</dbReference>
<evidence type="ECO:0000313" key="14">
    <source>
        <dbReference type="EMBL" id="CAI7992015.1"/>
    </source>
</evidence>
<dbReference type="Pfam" id="PF02843">
    <property type="entry name" value="GARS_C"/>
    <property type="match status" value="1"/>
</dbReference>
<gene>
    <name evidence="14" type="ORF">GBAR_LOCUS888</name>
</gene>
<evidence type="ECO:0000256" key="9">
    <source>
        <dbReference type="ARBA" id="ARBA00038345"/>
    </source>
</evidence>
<evidence type="ECO:0000256" key="8">
    <source>
        <dbReference type="ARBA" id="ARBA00023211"/>
    </source>
</evidence>
<dbReference type="PROSITE" id="PS50975">
    <property type="entry name" value="ATP_GRASP"/>
    <property type="match status" value="1"/>
</dbReference>
<evidence type="ECO:0000256" key="2">
    <source>
        <dbReference type="ARBA" id="ARBA00013255"/>
    </source>
</evidence>
<evidence type="ECO:0000256" key="5">
    <source>
        <dbReference type="ARBA" id="ARBA00022741"/>
    </source>
</evidence>
<keyword evidence="6" id="KW-0658">Purine biosynthesis</keyword>
<evidence type="ECO:0000313" key="15">
    <source>
        <dbReference type="Proteomes" id="UP001174909"/>
    </source>
</evidence>
<dbReference type="GO" id="GO:0046872">
    <property type="term" value="F:metal ion binding"/>
    <property type="evidence" value="ECO:0007669"/>
    <property type="project" value="UniProtKB-KW"/>
</dbReference>
<dbReference type="HAMAP" id="MF_00138">
    <property type="entry name" value="GARS"/>
    <property type="match status" value="1"/>
</dbReference>
<dbReference type="EMBL" id="CASHTH010000133">
    <property type="protein sequence ID" value="CAI7992015.1"/>
    <property type="molecule type" value="Genomic_DNA"/>
</dbReference>
<dbReference type="FunFam" id="3.90.600.10:FF:000001">
    <property type="entry name" value="Trifunctional purine biosynthetic protein adenosine-3"/>
    <property type="match status" value="1"/>
</dbReference>
<dbReference type="InterPro" id="IPR013815">
    <property type="entry name" value="ATP_grasp_subdomain_1"/>
</dbReference>
<protein>
    <recommendedName>
        <fullName evidence="2">phosphoribosylamine--glycine ligase</fullName>
        <ecNumber evidence="2">6.3.4.13</ecNumber>
    </recommendedName>
    <alternativeName>
        <fullName evidence="10">Glycinamide ribonucleotide synthetase</fullName>
    </alternativeName>
    <alternativeName>
        <fullName evidence="11">Phosphoribosylglycinamide synthetase</fullName>
    </alternativeName>
</protein>
<keyword evidence="7 12" id="KW-0067">ATP-binding</keyword>
<name>A0AA35QTY6_GEOBA</name>
<dbReference type="Gene3D" id="3.90.600.10">
    <property type="entry name" value="Phosphoribosylglycinamide synthetase, C-terminal domain"/>
    <property type="match status" value="1"/>
</dbReference>
<dbReference type="Proteomes" id="UP001174909">
    <property type="component" value="Unassembled WGS sequence"/>
</dbReference>
<dbReference type="Gene3D" id="3.30.470.20">
    <property type="entry name" value="ATP-grasp fold, B domain"/>
    <property type="match status" value="1"/>
</dbReference>
<dbReference type="InterPro" id="IPR020560">
    <property type="entry name" value="PRibGlycinamide_synth_C-dom"/>
</dbReference>
<evidence type="ECO:0000259" key="13">
    <source>
        <dbReference type="PROSITE" id="PS50975"/>
    </source>
</evidence>
<dbReference type="InterPro" id="IPR016185">
    <property type="entry name" value="PreATP-grasp_dom_sf"/>
</dbReference>
<reference evidence="14" key="1">
    <citation type="submission" date="2023-03" db="EMBL/GenBank/DDBJ databases">
        <authorList>
            <person name="Steffen K."/>
            <person name="Cardenas P."/>
        </authorList>
    </citation>
    <scope>NUCLEOTIDE SEQUENCE</scope>
</reference>
<feature type="domain" description="ATP-grasp" evidence="13">
    <location>
        <begin position="107"/>
        <end position="315"/>
    </location>
</feature>
<accession>A0AA35QTY6</accession>
<dbReference type="PANTHER" id="PTHR43472:SF1">
    <property type="entry name" value="PHOSPHORIBOSYLAMINE--GLYCINE LIGASE, CHLOROPLASTIC"/>
    <property type="match status" value="1"/>
</dbReference>
<evidence type="ECO:0000256" key="10">
    <source>
        <dbReference type="ARBA" id="ARBA00042242"/>
    </source>
</evidence>
<dbReference type="AlphaFoldDB" id="A0AA35QTY6"/>
<keyword evidence="5 12" id="KW-0547">Nucleotide-binding</keyword>
<evidence type="ECO:0000256" key="12">
    <source>
        <dbReference type="PROSITE-ProRule" id="PRU00409"/>
    </source>
</evidence>
<proteinExistence type="inferred from homology"/>
<dbReference type="InterPro" id="IPR011054">
    <property type="entry name" value="Rudment_hybrid_motif"/>
</dbReference>
<dbReference type="InterPro" id="IPR020562">
    <property type="entry name" value="PRibGlycinamide_synth_N"/>
</dbReference>
<dbReference type="PROSITE" id="PS00184">
    <property type="entry name" value="GARS"/>
    <property type="match status" value="1"/>
</dbReference>
<evidence type="ECO:0000256" key="6">
    <source>
        <dbReference type="ARBA" id="ARBA00022755"/>
    </source>
</evidence>
<dbReference type="InterPro" id="IPR020559">
    <property type="entry name" value="PRibGlycinamide_synth_CS"/>
</dbReference>
<comment type="pathway">
    <text evidence="1">Purine metabolism; IMP biosynthesis via de novo pathway; N(1)-(5-phospho-D-ribosyl)glycinamide from 5-phospho-alpha-D-ribose 1-diphosphate: step 2/2.</text>
</comment>
<dbReference type="FunFam" id="3.40.50.20:FF:000006">
    <property type="entry name" value="Phosphoribosylamine--glycine ligase, chloroplastic"/>
    <property type="match status" value="1"/>
</dbReference>
<sequence>MNVLLVGNGAREHAIAWKLSQSPMVGLLFVAPGNAGTYSVARNVPIGADDIPALLDFACDNAIDLTVVGPEAPLAEGIVDAFTSAGLLAFGPTKDAARIESSKAFAKSLMADCAVPTAMSDTFTDFEGARAHLDTCPIPIVVKADGLAAGKGVTVAQTREQAYTAIRESMLERQFGAAGDTVVIEECLEGQEVSVFAFVDGAYVSPMVAACDYKRVGDGDTGPNTGGMGSFSPPLPQHWNAAIESQVRSAIMEPVTQGLVNMGCPYRGLLYLGMMLTTDGPRVVEFNCRLGDPETQVILPRLETDLAQVLLATARGELEGMKIEWDSRACVGVVAASGGYPASYTTGYAISGIDAVDQDAIVFHAGTSLADDATVTAGGRVLTVAALGDTLEQARATAYDNIKRITFKDGFYRNDIAAL</sequence>
<dbReference type="GO" id="GO:0006164">
    <property type="term" value="P:purine nucleotide biosynthetic process"/>
    <property type="evidence" value="ECO:0007669"/>
    <property type="project" value="UniProtKB-KW"/>
</dbReference>
<dbReference type="Gene3D" id="3.40.50.20">
    <property type="match status" value="1"/>
</dbReference>
<dbReference type="Pfam" id="PF01071">
    <property type="entry name" value="GARS_A"/>
    <property type="match status" value="1"/>
</dbReference>
<evidence type="ECO:0000256" key="11">
    <source>
        <dbReference type="ARBA" id="ARBA00042864"/>
    </source>
</evidence>
<dbReference type="Gene3D" id="3.30.1490.20">
    <property type="entry name" value="ATP-grasp fold, A domain"/>
    <property type="match status" value="1"/>
</dbReference>
<keyword evidence="15" id="KW-1185">Reference proteome</keyword>
<dbReference type="PANTHER" id="PTHR43472">
    <property type="entry name" value="PHOSPHORIBOSYLAMINE--GLYCINE LIGASE"/>
    <property type="match status" value="1"/>
</dbReference>
<dbReference type="Pfam" id="PF02844">
    <property type="entry name" value="GARS_N"/>
    <property type="match status" value="1"/>
</dbReference>
<dbReference type="SUPFAM" id="SSF51246">
    <property type="entry name" value="Rudiment single hybrid motif"/>
    <property type="match status" value="1"/>
</dbReference>
<dbReference type="SUPFAM" id="SSF56059">
    <property type="entry name" value="Glutathione synthetase ATP-binding domain-like"/>
    <property type="match status" value="1"/>
</dbReference>
<evidence type="ECO:0000256" key="7">
    <source>
        <dbReference type="ARBA" id="ARBA00022840"/>
    </source>
</evidence>
<evidence type="ECO:0000256" key="1">
    <source>
        <dbReference type="ARBA" id="ARBA00005174"/>
    </source>
</evidence>
<keyword evidence="4" id="KW-0479">Metal-binding</keyword>
<keyword evidence="8" id="KW-0464">Manganese</keyword>
<dbReference type="SUPFAM" id="SSF52440">
    <property type="entry name" value="PreATP-grasp domain"/>
    <property type="match status" value="1"/>
</dbReference>